<dbReference type="AlphaFoldDB" id="A0A8S2Z577"/>
<protein>
    <submittedName>
        <fullName evidence="2">Uncharacterized protein</fullName>
    </submittedName>
</protein>
<evidence type="ECO:0000313" key="2">
    <source>
        <dbReference type="EMBL" id="CAF4602035.1"/>
    </source>
</evidence>
<dbReference type="Proteomes" id="UP000681720">
    <property type="component" value="Unassembled WGS sequence"/>
</dbReference>
<feature type="non-terminal residue" evidence="2">
    <location>
        <position position="62"/>
    </location>
</feature>
<evidence type="ECO:0000256" key="1">
    <source>
        <dbReference type="SAM" id="MobiDB-lite"/>
    </source>
</evidence>
<dbReference type="EMBL" id="CAJOBJ010104324">
    <property type="protein sequence ID" value="CAF4602035.1"/>
    <property type="molecule type" value="Genomic_DNA"/>
</dbReference>
<organism evidence="2 3">
    <name type="scientific">Rotaria magnacalcarata</name>
    <dbReference type="NCBI Taxonomy" id="392030"/>
    <lineage>
        <taxon>Eukaryota</taxon>
        <taxon>Metazoa</taxon>
        <taxon>Spiralia</taxon>
        <taxon>Gnathifera</taxon>
        <taxon>Rotifera</taxon>
        <taxon>Eurotatoria</taxon>
        <taxon>Bdelloidea</taxon>
        <taxon>Philodinida</taxon>
        <taxon>Philodinidae</taxon>
        <taxon>Rotaria</taxon>
    </lineage>
</organism>
<feature type="region of interest" description="Disordered" evidence="1">
    <location>
        <begin position="41"/>
        <end position="62"/>
    </location>
</feature>
<sequence>PHNLCVHDNLSVFISILIARHALSINDYIIVSVQSIIASTPKERLDPSASRSNPSLSRLRGS</sequence>
<proteinExistence type="predicted"/>
<reference evidence="2" key="1">
    <citation type="submission" date="2021-02" db="EMBL/GenBank/DDBJ databases">
        <authorList>
            <person name="Nowell W R."/>
        </authorList>
    </citation>
    <scope>NUCLEOTIDE SEQUENCE</scope>
</reference>
<comment type="caution">
    <text evidence="2">The sequence shown here is derived from an EMBL/GenBank/DDBJ whole genome shotgun (WGS) entry which is preliminary data.</text>
</comment>
<name>A0A8S2Z577_9BILA</name>
<gene>
    <name evidence="2" type="ORF">GIL414_LOCUS38969</name>
</gene>
<feature type="non-terminal residue" evidence="2">
    <location>
        <position position="1"/>
    </location>
</feature>
<accession>A0A8S2Z577</accession>
<evidence type="ECO:0000313" key="3">
    <source>
        <dbReference type="Proteomes" id="UP000681720"/>
    </source>
</evidence>